<dbReference type="AlphaFoldDB" id="A0A2U2BA84"/>
<comment type="caution">
    <text evidence="14">The sequence shown here is derived from an EMBL/GenBank/DDBJ whole genome shotgun (WGS) entry which is preliminary data.</text>
</comment>
<comment type="domain">
    <text evidence="8">Domain I is involved in oligomerization and binding regulators, domain II is flexibile and of varying length in different bacteria, domain III forms the AAA+ region, while domain IV binds dsDNA.</text>
</comment>
<comment type="caution">
    <text evidence="8">Lacks conserved residue(s) required for the propagation of feature annotation.</text>
</comment>
<feature type="binding site" evidence="8">
    <location>
        <position position="194"/>
    </location>
    <ligand>
        <name>ATP</name>
        <dbReference type="ChEBI" id="CHEBI:30616"/>
    </ligand>
</feature>
<dbReference type="PANTHER" id="PTHR30050">
    <property type="entry name" value="CHROMOSOMAL REPLICATION INITIATOR PROTEIN DNAA"/>
    <property type="match status" value="1"/>
</dbReference>
<comment type="similarity">
    <text evidence="1 8 11">Belongs to the DnaA family.</text>
</comment>
<dbReference type="InterPro" id="IPR038454">
    <property type="entry name" value="DnaA_N_sf"/>
</dbReference>
<dbReference type="Pfam" id="PF11638">
    <property type="entry name" value="DnaA_N"/>
    <property type="match status" value="1"/>
</dbReference>
<dbReference type="GO" id="GO:0005737">
    <property type="term" value="C:cytoplasm"/>
    <property type="evidence" value="ECO:0007669"/>
    <property type="project" value="UniProtKB-SubCell"/>
</dbReference>
<dbReference type="SUPFAM" id="SSF52540">
    <property type="entry name" value="P-loop containing nucleoside triphosphate hydrolases"/>
    <property type="match status" value="1"/>
</dbReference>
<gene>
    <name evidence="8" type="primary">dnaA</name>
    <name evidence="14" type="ORF">DDZ16_06335</name>
</gene>
<dbReference type="Gene3D" id="1.10.1750.10">
    <property type="match status" value="1"/>
</dbReference>
<reference evidence="14 15" key="1">
    <citation type="submission" date="2018-05" db="EMBL/GenBank/DDBJ databases">
        <title>Marinilabilia rubrum sp. nov., isolated from saltern sediment.</title>
        <authorList>
            <person name="Zhang R."/>
        </authorList>
    </citation>
    <scope>NUCLEOTIDE SEQUENCE [LARGE SCALE GENOMIC DNA]</scope>
    <source>
        <strain evidence="14 15">WTE16</strain>
    </source>
</reference>
<dbReference type="GO" id="GO:0008289">
    <property type="term" value="F:lipid binding"/>
    <property type="evidence" value="ECO:0007669"/>
    <property type="project" value="UniProtKB-KW"/>
</dbReference>
<keyword evidence="3 8" id="KW-0235">DNA replication</keyword>
<dbReference type="GO" id="GO:0003688">
    <property type="term" value="F:DNA replication origin binding"/>
    <property type="evidence" value="ECO:0007669"/>
    <property type="project" value="UniProtKB-UniRule"/>
</dbReference>
<dbReference type="EMBL" id="QEWP01000004">
    <property type="protein sequence ID" value="PWD99978.1"/>
    <property type="molecule type" value="Genomic_DNA"/>
</dbReference>
<dbReference type="CDD" id="cd06571">
    <property type="entry name" value="Bac_DnaA_C"/>
    <property type="match status" value="1"/>
</dbReference>
<evidence type="ECO:0000256" key="2">
    <source>
        <dbReference type="ARBA" id="ARBA00022490"/>
    </source>
</evidence>
<dbReference type="InterPro" id="IPR027417">
    <property type="entry name" value="P-loop_NTPase"/>
</dbReference>
<feature type="region of interest" description="Domain I, interacts with DnaA modulators" evidence="8">
    <location>
        <begin position="1"/>
        <end position="96"/>
    </location>
</feature>
<keyword evidence="6 8" id="KW-0446">Lipid-binding</keyword>
<accession>A0A2U2BA84</accession>
<feature type="binding site" evidence="8">
    <location>
        <position position="195"/>
    </location>
    <ligand>
        <name>ATP</name>
        <dbReference type="ChEBI" id="CHEBI:30616"/>
    </ligand>
</feature>
<dbReference type="Pfam" id="PF08299">
    <property type="entry name" value="Bac_DnaA_C"/>
    <property type="match status" value="1"/>
</dbReference>
<dbReference type="PROSITE" id="PS01008">
    <property type="entry name" value="DNAA"/>
    <property type="match status" value="1"/>
</dbReference>
<dbReference type="InterPro" id="IPR013159">
    <property type="entry name" value="DnaA_C"/>
</dbReference>
<keyword evidence="7 8" id="KW-0238">DNA-binding</keyword>
<comment type="subunit">
    <text evidence="8">Oligomerizes as a right-handed, spiral filament on DNA at oriC.</text>
</comment>
<dbReference type="InterPro" id="IPR013317">
    <property type="entry name" value="DnaA_dom"/>
</dbReference>
<dbReference type="PRINTS" id="PR00051">
    <property type="entry name" value="DNAA"/>
</dbReference>
<dbReference type="Proteomes" id="UP000244956">
    <property type="component" value="Unassembled WGS sequence"/>
</dbReference>
<dbReference type="GO" id="GO:0005524">
    <property type="term" value="F:ATP binding"/>
    <property type="evidence" value="ECO:0007669"/>
    <property type="project" value="UniProtKB-UniRule"/>
</dbReference>
<dbReference type="RefSeq" id="WP_109263602.1">
    <property type="nucleotide sequence ID" value="NZ_QEWP01000004.1"/>
</dbReference>
<feature type="domain" description="Chromosomal replication initiator DnaA C-terminal" evidence="13">
    <location>
        <begin position="391"/>
        <end position="460"/>
    </location>
</feature>
<evidence type="ECO:0000256" key="3">
    <source>
        <dbReference type="ARBA" id="ARBA00022705"/>
    </source>
</evidence>
<evidence type="ECO:0000256" key="9">
    <source>
        <dbReference type="NCBIfam" id="TIGR00362"/>
    </source>
</evidence>
<dbReference type="Gene3D" id="1.10.8.60">
    <property type="match status" value="1"/>
</dbReference>
<dbReference type="Gene3D" id="3.30.300.180">
    <property type="match status" value="1"/>
</dbReference>
<keyword evidence="4 8" id="KW-0547">Nucleotide-binding</keyword>
<dbReference type="HAMAP" id="MF_00377">
    <property type="entry name" value="DnaA_bact"/>
    <property type="match status" value="1"/>
</dbReference>
<organism evidence="14 15">
    <name type="scientific">Marinilabilia rubra</name>
    <dbReference type="NCBI Taxonomy" id="2162893"/>
    <lineage>
        <taxon>Bacteria</taxon>
        <taxon>Pseudomonadati</taxon>
        <taxon>Bacteroidota</taxon>
        <taxon>Bacteroidia</taxon>
        <taxon>Marinilabiliales</taxon>
        <taxon>Marinilabiliaceae</taxon>
        <taxon>Marinilabilia</taxon>
    </lineage>
</organism>
<evidence type="ECO:0000256" key="5">
    <source>
        <dbReference type="ARBA" id="ARBA00022840"/>
    </source>
</evidence>
<keyword evidence="15" id="KW-1185">Reference proteome</keyword>
<evidence type="ECO:0000313" key="15">
    <source>
        <dbReference type="Proteomes" id="UP000244956"/>
    </source>
</evidence>
<comment type="subcellular location">
    <subcellularLocation>
        <location evidence="8">Cytoplasm</location>
    </subcellularLocation>
</comment>
<feature type="domain" description="AAA+ ATPase" evidence="12">
    <location>
        <begin position="180"/>
        <end position="310"/>
    </location>
</feature>
<evidence type="ECO:0000256" key="8">
    <source>
        <dbReference type="HAMAP-Rule" id="MF_00377"/>
    </source>
</evidence>
<evidence type="ECO:0000256" key="6">
    <source>
        <dbReference type="ARBA" id="ARBA00023121"/>
    </source>
</evidence>
<dbReference type="InterPro" id="IPR018312">
    <property type="entry name" value="Chromosome_initiator_DnaA_CS"/>
</dbReference>
<dbReference type="GO" id="GO:0005886">
    <property type="term" value="C:plasma membrane"/>
    <property type="evidence" value="ECO:0007669"/>
    <property type="project" value="TreeGrafter"/>
</dbReference>
<evidence type="ECO:0000256" key="7">
    <source>
        <dbReference type="ARBA" id="ARBA00023125"/>
    </source>
</evidence>
<evidence type="ECO:0000256" key="1">
    <source>
        <dbReference type="ARBA" id="ARBA00006583"/>
    </source>
</evidence>
<proteinExistence type="inferred from homology"/>
<keyword evidence="5 8" id="KW-0067">ATP-binding</keyword>
<feature type="region of interest" description="Domain IV, binds dsDNA" evidence="8">
    <location>
        <begin position="364"/>
        <end position="483"/>
    </location>
</feature>
<dbReference type="GO" id="GO:0006275">
    <property type="term" value="P:regulation of DNA replication"/>
    <property type="evidence" value="ECO:0007669"/>
    <property type="project" value="UniProtKB-UniRule"/>
</dbReference>
<feature type="binding site" evidence="8">
    <location>
        <position position="193"/>
    </location>
    <ligand>
        <name>ATP</name>
        <dbReference type="ChEBI" id="CHEBI:30616"/>
    </ligand>
</feature>
<dbReference type="Gene3D" id="3.40.50.300">
    <property type="entry name" value="P-loop containing nucleotide triphosphate hydrolases"/>
    <property type="match status" value="1"/>
</dbReference>
<dbReference type="InterPro" id="IPR003593">
    <property type="entry name" value="AAA+_ATPase"/>
</dbReference>
<dbReference type="SMART" id="SM00382">
    <property type="entry name" value="AAA"/>
    <property type="match status" value="1"/>
</dbReference>
<dbReference type="FunFam" id="3.40.50.300:FF:000668">
    <property type="entry name" value="Chromosomal replication initiator protein DnaA"/>
    <property type="match status" value="1"/>
</dbReference>
<feature type="binding site" evidence="8">
    <location>
        <position position="191"/>
    </location>
    <ligand>
        <name>ATP</name>
        <dbReference type="ChEBI" id="CHEBI:30616"/>
    </ligand>
</feature>
<dbReference type="InterPro" id="IPR024633">
    <property type="entry name" value="DnaA_N_dom"/>
</dbReference>
<protein>
    <recommendedName>
        <fullName evidence="8 9">Chromosomal replication initiator protein DnaA</fullName>
    </recommendedName>
</protein>
<dbReference type="CDD" id="cd00009">
    <property type="entry name" value="AAA"/>
    <property type="match status" value="1"/>
</dbReference>
<sequence>MEGIATKLDHKQIWSECLNYIRTSIPGNDFHTWFEPIVPLKLENKVLTIQVPTYYFYEFIEEQYIKLVGRALRDVIGAGAKLEYSVVMDRKQSPSASSSYTVNYPTAERHDLRNRAVDKKYNKQETPNIRNPFIIPGVKKLDIDPQLNPEYTFDNFIEGDCNRLARSASEAVAKNPGKTAFNPLFLYGKSGLGKTHLGQAIGIEVKKEYPEKTVLYVSANKFTTQYTDSVARNSANDFMHFYQMIDVLIIDDIQELAGKEGTQNTFFHIFNHLHQSGKQLILTSDKPPVALKGMKERLLSRFKWGLPADLQSPDFETRVEILKNKIYKDGIIVSDEIVRYIASHITDNVRELEGALISLLAMSTLNKAEITFDIAKSVVDRLVSQPHREITVDQIQQKVCEFYGLDINVLQSKTRKREIVQARQVAMFFSKNLTNSSLSAIGAVIGRRDHATVLHACKAVKNLQETNTEFKHQLKEIESMIRQ</sequence>
<dbReference type="InterPro" id="IPR020591">
    <property type="entry name" value="Chromosome_initiator_DnaA-like"/>
</dbReference>
<evidence type="ECO:0000256" key="10">
    <source>
        <dbReference type="RuleBase" id="RU000577"/>
    </source>
</evidence>
<name>A0A2U2BA84_9BACT</name>
<evidence type="ECO:0000313" key="14">
    <source>
        <dbReference type="EMBL" id="PWD99978.1"/>
    </source>
</evidence>
<dbReference type="Pfam" id="PF00308">
    <property type="entry name" value="Bac_DnaA"/>
    <property type="match status" value="1"/>
</dbReference>
<dbReference type="InterPro" id="IPR001957">
    <property type="entry name" value="Chromosome_initiator_DnaA"/>
</dbReference>
<dbReference type="OrthoDB" id="9807019at2"/>
<evidence type="ECO:0000259" key="12">
    <source>
        <dbReference type="SMART" id="SM00382"/>
    </source>
</evidence>
<evidence type="ECO:0000256" key="11">
    <source>
        <dbReference type="RuleBase" id="RU004227"/>
    </source>
</evidence>
<dbReference type="PANTHER" id="PTHR30050:SF2">
    <property type="entry name" value="CHROMOSOMAL REPLICATION INITIATOR PROTEIN DNAA"/>
    <property type="match status" value="1"/>
</dbReference>
<dbReference type="GO" id="GO:0006270">
    <property type="term" value="P:DNA replication initiation"/>
    <property type="evidence" value="ECO:0007669"/>
    <property type="project" value="UniProtKB-UniRule"/>
</dbReference>
<keyword evidence="2 8" id="KW-0963">Cytoplasm</keyword>
<dbReference type="SUPFAM" id="SSF48295">
    <property type="entry name" value="TrpR-like"/>
    <property type="match status" value="1"/>
</dbReference>
<dbReference type="InterPro" id="IPR010921">
    <property type="entry name" value="Trp_repressor/repl_initiator"/>
</dbReference>
<comment type="function">
    <text evidence="8 10">Plays an essential role in the initiation and regulation of chromosomal replication. ATP-DnaA binds to the origin of replication (oriC) to initiate formation of the DNA replication initiation complex once per cell cycle. Binds the DnaA box (a 9 base pair repeat at the origin) and separates the double-stranded (ds)DNA. Forms a right-handed helical filament on oriC DNA; dsDNA binds to the exterior of the filament while single-stranded (ss)DNA is stabiized in the filament's interior. The ATP-DnaA-oriC complex binds and stabilizes one strand of the AT-rich DNA unwinding element (DUE), permitting loading of DNA polymerase. After initiation quickly degrades to an ADP-DnaA complex that is not apt for DNA replication. Binds acidic phospholipids.</text>
</comment>
<dbReference type="NCBIfam" id="TIGR00362">
    <property type="entry name" value="DnaA"/>
    <property type="match status" value="1"/>
</dbReference>
<evidence type="ECO:0000259" key="13">
    <source>
        <dbReference type="SMART" id="SM00760"/>
    </source>
</evidence>
<dbReference type="SMART" id="SM00760">
    <property type="entry name" value="Bac_DnaA_C"/>
    <property type="match status" value="1"/>
</dbReference>
<evidence type="ECO:0000256" key="4">
    <source>
        <dbReference type="ARBA" id="ARBA00022741"/>
    </source>
</evidence>